<evidence type="ECO:0000256" key="4">
    <source>
        <dbReference type="ARBA" id="ARBA00022989"/>
    </source>
</evidence>
<dbReference type="Proteomes" id="UP001329915">
    <property type="component" value="Chromosome"/>
</dbReference>
<evidence type="ECO:0000256" key="5">
    <source>
        <dbReference type="ARBA" id="ARBA00023136"/>
    </source>
</evidence>
<sequence>MQPAVDSKQSEVKQSSKFWDVFKRYNLLILILLFVALAASLSPKFLTVQNFLNLLQQSSVIGIVSIGMTFVIIVAGIDLGVGSVVAFAGMIAAVLLAGGHGLVISIGVALLAGMALGSINGFLTTKAKVPAFIVTLAMMVAARGLALLVTDGRPVFNLPAAFNWLGAGFIGPFPVSGLLWLLITLIAVLVLTYTTFGRSLYAIGGNAESARLSGIRVERNIIIVFAISGMLSALAGVVLASWLTVGQPTAAKGLELDAIAAVVLGGTNLFGGSGGVLGTFGGVWLMAIITNIFNLLGLSSYYQMIFMGLIIVAALILNQFVANRD</sequence>
<name>A0AAU0UR01_9FIRM</name>
<gene>
    <name evidence="7" type="ORF">MFMK1_002489</name>
</gene>
<evidence type="ECO:0000256" key="6">
    <source>
        <dbReference type="SAM" id="Phobius"/>
    </source>
</evidence>
<comment type="subcellular location">
    <subcellularLocation>
        <location evidence="1">Cell membrane</location>
        <topology evidence="1">Multi-pass membrane protein</topology>
    </subcellularLocation>
</comment>
<accession>A0AAU0UR01</accession>
<feature type="transmembrane region" description="Helical" evidence="6">
    <location>
        <begin position="169"/>
        <end position="191"/>
    </location>
</feature>
<keyword evidence="5 6" id="KW-0472">Membrane</keyword>
<protein>
    <submittedName>
        <fullName evidence="7">ABC transporter permease</fullName>
    </submittedName>
</protein>
<dbReference type="Pfam" id="PF02653">
    <property type="entry name" value="BPD_transp_2"/>
    <property type="match status" value="1"/>
</dbReference>
<evidence type="ECO:0000313" key="8">
    <source>
        <dbReference type="Proteomes" id="UP001329915"/>
    </source>
</evidence>
<dbReference type="InterPro" id="IPR001851">
    <property type="entry name" value="ABC_transp_permease"/>
</dbReference>
<keyword evidence="2" id="KW-1003">Cell membrane</keyword>
<feature type="transmembrane region" description="Helical" evidence="6">
    <location>
        <begin position="221"/>
        <end position="243"/>
    </location>
</feature>
<evidence type="ECO:0000256" key="2">
    <source>
        <dbReference type="ARBA" id="ARBA00022475"/>
    </source>
</evidence>
<proteinExistence type="predicted"/>
<dbReference type="RefSeq" id="WP_366922058.1">
    <property type="nucleotide sequence ID" value="NZ_CP121694.1"/>
</dbReference>
<feature type="transmembrane region" description="Helical" evidence="6">
    <location>
        <begin position="129"/>
        <end position="149"/>
    </location>
</feature>
<feature type="transmembrane region" description="Helical" evidence="6">
    <location>
        <begin position="58"/>
        <end position="81"/>
    </location>
</feature>
<feature type="transmembrane region" description="Helical" evidence="6">
    <location>
        <begin position="301"/>
        <end position="322"/>
    </location>
</feature>
<evidence type="ECO:0000256" key="3">
    <source>
        <dbReference type="ARBA" id="ARBA00022692"/>
    </source>
</evidence>
<feature type="transmembrane region" description="Helical" evidence="6">
    <location>
        <begin position="87"/>
        <end position="117"/>
    </location>
</feature>
<keyword evidence="4 6" id="KW-1133">Transmembrane helix</keyword>
<dbReference type="PANTHER" id="PTHR32196:SF63">
    <property type="entry name" value="INNER MEMBRANE ABC TRANSPORTER PERMEASE PROTEIN YJFF"/>
    <property type="match status" value="1"/>
</dbReference>
<dbReference type="CDD" id="cd06579">
    <property type="entry name" value="TM_PBP1_transp_AraH_like"/>
    <property type="match status" value="1"/>
</dbReference>
<keyword evidence="3 6" id="KW-0812">Transmembrane</keyword>
<reference evidence="7 8" key="1">
    <citation type="submission" date="2023-04" db="EMBL/GenBank/DDBJ databases">
        <authorList>
            <person name="Hsu D."/>
        </authorList>
    </citation>
    <scope>NUCLEOTIDE SEQUENCE [LARGE SCALE GENOMIC DNA]</scope>
    <source>
        <strain evidence="7 8">MK1</strain>
    </source>
</reference>
<feature type="transmembrane region" description="Helical" evidence="6">
    <location>
        <begin position="258"/>
        <end position="289"/>
    </location>
</feature>
<dbReference type="AlphaFoldDB" id="A0AAU0UR01"/>
<organism evidence="7 8">
    <name type="scientific">Metallumcola ferriviriculae</name>
    <dbReference type="NCBI Taxonomy" id="3039180"/>
    <lineage>
        <taxon>Bacteria</taxon>
        <taxon>Bacillati</taxon>
        <taxon>Bacillota</taxon>
        <taxon>Clostridia</taxon>
        <taxon>Neomoorellales</taxon>
        <taxon>Desulfitibacteraceae</taxon>
        <taxon>Metallumcola</taxon>
    </lineage>
</organism>
<dbReference type="PANTHER" id="PTHR32196">
    <property type="entry name" value="ABC TRANSPORTER PERMEASE PROTEIN YPHD-RELATED-RELATED"/>
    <property type="match status" value="1"/>
</dbReference>
<dbReference type="KEGG" id="dbc:MFMK1_002489"/>
<dbReference type="GO" id="GO:0005886">
    <property type="term" value="C:plasma membrane"/>
    <property type="evidence" value="ECO:0007669"/>
    <property type="project" value="UniProtKB-SubCell"/>
</dbReference>
<keyword evidence="8" id="KW-1185">Reference proteome</keyword>
<dbReference type="GO" id="GO:0022857">
    <property type="term" value="F:transmembrane transporter activity"/>
    <property type="evidence" value="ECO:0007669"/>
    <property type="project" value="InterPro"/>
</dbReference>
<dbReference type="EMBL" id="CP121694">
    <property type="protein sequence ID" value="WRO22651.1"/>
    <property type="molecule type" value="Genomic_DNA"/>
</dbReference>
<evidence type="ECO:0000313" key="7">
    <source>
        <dbReference type="EMBL" id="WRO22651.1"/>
    </source>
</evidence>
<feature type="transmembrane region" description="Helical" evidence="6">
    <location>
        <begin position="25"/>
        <end position="46"/>
    </location>
</feature>
<evidence type="ECO:0000256" key="1">
    <source>
        <dbReference type="ARBA" id="ARBA00004651"/>
    </source>
</evidence>